<evidence type="ECO:0008006" key="5">
    <source>
        <dbReference type="Google" id="ProtNLM"/>
    </source>
</evidence>
<organism evidence="3 4">
    <name type="scientific">Cordylochernes scorpioides</name>
    <dbReference type="NCBI Taxonomy" id="51811"/>
    <lineage>
        <taxon>Eukaryota</taxon>
        <taxon>Metazoa</taxon>
        <taxon>Ecdysozoa</taxon>
        <taxon>Arthropoda</taxon>
        <taxon>Chelicerata</taxon>
        <taxon>Arachnida</taxon>
        <taxon>Pseudoscorpiones</taxon>
        <taxon>Cheliferoidea</taxon>
        <taxon>Chernetidae</taxon>
        <taxon>Cordylochernes</taxon>
    </lineage>
</organism>
<proteinExistence type="predicted"/>
<sequence length="278" mass="31743">MASAPHRRKRWQTISRLAQTAHRQVGPISSLKRINSPWRRTTSAMSGTGKRGRSTPKLQTGEASCVQATANLQPSPIAQGTGMFRQKQAAFRAMRPGFIILNQSQKISPFREAIRRKRPGKLTHGVLFHHDNARPHTAKHTMETLSKLGWEVCYILPIVPFLIPVSFIFSHTLKLLYGEDSRRIWRWKSLPKIERLCRRIVYRDIVILDGSLGFDTSVESWNQSPKCRSQHPWPLGLFGDLQFHFPNLPSISTKMPRGKLGKTNFGMRQQFISGKNKL</sequence>
<name>A0ABY6KJU3_9ARAC</name>
<evidence type="ECO:0000256" key="2">
    <source>
        <dbReference type="SAM" id="Phobius"/>
    </source>
</evidence>
<keyword evidence="4" id="KW-1185">Reference proteome</keyword>
<keyword evidence="2" id="KW-1133">Transmembrane helix</keyword>
<evidence type="ECO:0000313" key="4">
    <source>
        <dbReference type="Proteomes" id="UP001235939"/>
    </source>
</evidence>
<dbReference type="Proteomes" id="UP001235939">
    <property type="component" value="Chromosome 06"/>
</dbReference>
<feature type="transmembrane region" description="Helical" evidence="2">
    <location>
        <begin position="154"/>
        <end position="177"/>
    </location>
</feature>
<dbReference type="EMBL" id="CP092868">
    <property type="protein sequence ID" value="UYV69116.1"/>
    <property type="molecule type" value="Genomic_DNA"/>
</dbReference>
<feature type="region of interest" description="Disordered" evidence="1">
    <location>
        <begin position="39"/>
        <end position="58"/>
    </location>
</feature>
<dbReference type="InterPro" id="IPR036397">
    <property type="entry name" value="RNaseH_sf"/>
</dbReference>
<gene>
    <name evidence="3" type="ORF">LAZ67_6002491</name>
</gene>
<reference evidence="3 4" key="1">
    <citation type="submission" date="2022-01" db="EMBL/GenBank/DDBJ databases">
        <title>A chromosomal length assembly of Cordylochernes scorpioides.</title>
        <authorList>
            <person name="Zeh D."/>
            <person name="Zeh J."/>
        </authorList>
    </citation>
    <scope>NUCLEOTIDE SEQUENCE [LARGE SCALE GENOMIC DNA]</scope>
    <source>
        <strain evidence="3">IN4F17</strain>
        <tissue evidence="3">Whole Body</tissue>
    </source>
</reference>
<dbReference type="Gene3D" id="3.30.420.10">
    <property type="entry name" value="Ribonuclease H-like superfamily/Ribonuclease H"/>
    <property type="match status" value="1"/>
</dbReference>
<evidence type="ECO:0000313" key="3">
    <source>
        <dbReference type="EMBL" id="UYV69116.1"/>
    </source>
</evidence>
<protein>
    <recommendedName>
        <fullName evidence="5">Transposase</fullName>
    </recommendedName>
</protein>
<evidence type="ECO:0000256" key="1">
    <source>
        <dbReference type="SAM" id="MobiDB-lite"/>
    </source>
</evidence>
<keyword evidence="2" id="KW-0472">Membrane</keyword>
<keyword evidence="2" id="KW-0812">Transmembrane</keyword>
<accession>A0ABY6KJU3</accession>